<accession>A0A4Q5LTZ1</accession>
<dbReference type="EMBL" id="SEWF01000063">
    <property type="protein sequence ID" value="RYU92967.1"/>
    <property type="molecule type" value="Genomic_DNA"/>
</dbReference>
<dbReference type="AlphaFoldDB" id="A0A4Q5LTZ1"/>
<dbReference type="Proteomes" id="UP000293162">
    <property type="component" value="Unassembled WGS sequence"/>
</dbReference>
<comment type="caution">
    <text evidence="1">The sequence shown here is derived from an EMBL/GenBank/DDBJ whole genome shotgun (WGS) entry which is preliminary data.</text>
</comment>
<sequence>MKNSILLLLITGITPLLTIAQHRNLSKEEKIQAVEMISDFFGKPTPSKTPVPDVISEKGMPTNLNSADFDKKLALFTNSFYFKESSFRANEARIEADVFHLPNMDLVKGQFVWNKATAKEGGTLEIEPKPDPSMMPSMDFFNEVVTYKPKDGKTLNTIEGTFSFTYPTEFVQITFTKADIGKEKEIDGERVKILSIENDIALFEIQRKTEESRLSYYALNAKGEPLALTVMRSEVPKTIYTIMEKHGKIPEDQKKDLVDKFDKLLKEPIICYVKALGTIAQLSIINPKGTSSKKIPIVVHRTPDFQHGETTLVNERYENTQVVKYDKLSEADLANLTIKADRTNDGLNNHLVVLSVPNSFNSGFAQVAFKDVVATDAGKNSPFEPQGAFYDEKPKTFRFRLDPPGGDQPIDADLIKGKVVITYPVEITTETIPVNAPAAQFEMKNPLTVTYFTNDDDLDNSGDIKPKRAYAANGMQLKRVEGFYTGGSKDGKNYMEYVYWGKPATIQIDKATKWVTKEIPFSVKTVPKKPKEF</sequence>
<dbReference type="RefSeq" id="WP_130023871.1">
    <property type="nucleotide sequence ID" value="NZ_SEWF01000063.1"/>
</dbReference>
<evidence type="ECO:0000313" key="1">
    <source>
        <dbReference type="EMBL" id="RYU92967.1"/>
    </source>
</evidence>
<evidence type="ECO:0000313" key="2">
    <source>
        <dbReference type="Proteomes" id="UP000293162"/>
    </source>
</evidence>
<name>A0A4Q5LTZ1_9BACT</name>
<reference evidence="1 2" key="1">
    <citation type="submission" date="2019-02" db="EMBL/GenBank/DDBJ databases">
        <title>Bacterial novel species Emticicia sp. 17J42-9 isolated from soil.</title>
        <authorList>
            <person name="Jung H.-Y."/>
        </authorList>
    </citation>
    <scope>NUCLEOTIDE SEQUENCE [LARGE SCALE GENOMIC DNA]</scope>
    <source>
        <strain evidence="1 2">17J42-9</strain>
    </source>
</reference>
<keyword evidence="2" id="KW-1185">Reference proteome</keyword>
<dbReference type="OrthoDB" id="9816991at2"/>
<proteinExistence type="predicted"/>
<protein>
    <submittedName>
        <fullName evidence="1">Uncharacterized protein</fullName>
    </submittedName>
</protein>
<organism evidence="1 2">
    <name type="scientific">Emticicia agri</name>
    <dbReference type="NCBI Taxonomy" id="2492393"/>
    <lineage>
        <taxon>Bacteria</taxon>
        <taxon>Pseudomonadati</taxon>
        <taxon>Bacteroidota</taxon>
        <taxon>Cytophagia</taxon>
        <taxon>Cytophagales</taxon>
        <taxon>Leadbetterellaceae</taxon>
        <taxon>Emticicia</taxon>
    </lineage>
</organism>
<gene>
    <name evidence="1" type="ORF">EWM59_24440</name>
</gene>